<protein>
    <submittedName>
        <fullName evidence="2">Uncharacterized protein</fullName>
    </submittedName>
</protein>
<feature type="transmembrane region" description="Helical" evidence="1">
    <location>
        <begin position="13"/>
        <end position="36"/>
    </location>
</feature>
<keyword evidence="1" id="KW-0812">Transmembrane</keyword>
<gene>
    <name evidence="2" type="ORF">AU252_05135</name>
</gene>
<dbReference type="EMBL" id="CP013747">
    <property type="protein sequence ID" value="ALV40629.1"/>
    <property type="molecule type" value="Genomic_DNA"/>
</dbReference>
<organism evidence="2">
    <name type="scientific">Pseudarthrobacter sulfonivorans</name>
    <dbReference type="NCBI Taxonomy" id="121292"/>
    <lineage>
        <taxon>Bacteria</taxon>
        <taxon>Bacillati</taxon>
        <taxon>Actinomycetota</taxon>
        <taxon>Actinomycetes</taxon>
        <taxon>Micrococcales</taxon>
        <taxon>Micrococcaceae</taxon>
        <taxon>Pseudarthrobacter</taxon>
    </lineage>
</organism>
<dbReference type="STRING" id="121292.AU252_05135"/>
<dbReference type="Proteomes" id="UP000065151">
    <property type="component" value="Chromosome"/>
</dbReference>
<keyword evidence="1" id="KW-1133">Transmembrane helix</keyword>
<keyword evidence="1" id="KW-0472">Membrane</keyword>
<proteinExistence type="predicted"/>
<dbReference type="AlphaFoldDB" id="A0A0U3QM13"/>
<accession>A0A0U3QM13</accession>
<evidence type="ECO:0000256" key="1">
    <source>
        <dbReference type="SAM" id="Phobius"/>
    </source>
</evidence>
<name>A0A0U3QM13_9MICC</name>
<evidence type="ECO:0000313" key="3">
    <source>
        <dbReference type="Proteomes" id="UP000065151"/>
    </source>
</evidence>
<evidence type="ECO:0000313" key="2">
    <source>
        <dbReference type="EMBL" id="ALV40629.1"/>
    </source>
</evidence>
<sequence>MDLDFVAGLSSQAWANLLQAVAVLVTLVGVGVALVNGGKDRKSAMRLAASDRYATDERAADDRRAADSRAEADRRHAREQLQQQLLVQQALRLMQLVHEGRPDNPSLQTAWQVEIYSLLNVIGERELPLMWHRFMVQGAPSTGDDASKREVADFVQQLGREMNCRSCYHNH</sequence>
<reference evidence="2 3" key="1">
    <citation type="submission" date="2015-12" db="EMBL/GenBank/DDBJ databases">
        <authorList>
            <person name="Shamseldin A."/>
            <person name="Moawad H."/>
            <person name="Abd El-Rahim W.M."/>
            <person name="Sadowsky M.J."/>
        </authorList>
    </citation>
    <scope>NUCLEOTIDE SEQUENCE [LARGE SCALE GENOMIC DNA]</scope>
    <source>
        <strain evidence="2 3">Ar51</strain>
    </source>
</reference>
<dbReference type="KEGG" id="psul:AU252_05135"/>